<dbReference type="RefSeq" id="WP_208842687.1">
    <property type="nucleotide sequence ID" value="NZ_CP072133.1"/>
</dbReference>
<keyword evidence="2" id="KW-1185">Reference proteome</keyword>
<dbReference type="Proteomes" id="UP000664904">
    <property type="component" value="Chromosome"/>
</dbReference>
<dbReference type="InterPro" id="IPR023214">
    <property type="entry name" value="HAD_sf"/>
</dbReference>
<dbReference type="AlphaFoldDB" id="A0A975DH03"/>
<dbReference type="InterPro" id="IPR036412">
    <property type="entry name" value="HAD-like_sf"/>
</dbReference>
<reference evidence="1" key="1">
    <citation type="submission" date="2021-03" db="EMBL/GenBank/DDBJ databases">
        <title>Complete Genome of Pseudoalteromonas xiamenensis STKMTI.2, a new potential marine bacterium producing anti-Vibrio compounds.</title>
        <authorList>
            <person name="Handayani D.P."/>
            <person name="Isnansetyo A."/>
            <person name="Istiqomah I."/>
            <person name="Jumina J."/>
        </authorList>
    </citation>
    <scope>NUCLEOTIDE SEQUENCE</scope>
    <source>
        <strain evidence="1">STKMTI.2</strain>
    </source>
</reference>
<evidence type="ECO:0000313" key="1">
    <source>
        <dbReference type="EMBL" id="QTH71045.1"/>
    </source>
</evidence>
<dbReference type="KEGG" id="pxi:J5O05_14445"/>
<dbReference type="EMBL" id="CP072133">
    <property type="protein sequence ID" value="QTH71045.1"/>
    <property type="molecule type" value="Genomic_DNA"/>
</dbReference>
<dbReference type="GO" id="GO:0016787">
    <property type="term" value="F:hydrolase activity"/>
    <property type="evidence" value="ECO:0007669"/>
    <property type="project" value="UniProtKB-KW"/>
</dbReference>
<gene>
    <name evidence="1" type="ORF">J5O05_14445</name>
</gene>
<name>A0A975DH03_9GAMM</name>
<evidence type="ECO:0000313" key="2">
    <source>
        <dbReference type="Proteomes" id="UP000664904"/>
    </source>
</evidence>
<accession>A0A975DH03</accession>
<organism evidence="1 2">
    <name type="scientific">Pseudoalteromonas xiamenensis</name>
    <dbReference type="NCBI Taxonomy" id="882626"/>
    <lineage>
        <taxon>Bacteria</taxon>
        <taxon>Pseudomonadati</taxon>
        <taxon>Pseudomonadota</taxon>
        <taxon>Gammaproteobacteria</taxon>
        <taxon>Alteromonadales</taxon>
        <taxon>Pseudoalteromonadaceae</taxon>
        <taxon>Pseudoalteromonas</taxon>
    </lineage>
</organism>
<proteinExistence type="predicted"/>
<protein>
    <submittedName>
        <fullName evidence="1">HAD family hydrolase</fullName>
    </submittedName>
</protein>
<keyword evidence="1" id="KW-0378">Hydrolase</keyword>
<dbReference type="SUPFAM" id="SSF56784">
    <property type="entry name" value="HAD-like"/>
    <property type="match status" value="1"/>
</dbReference>
<sequence length="197" mass="22664">MKIGIDFDNTIVDYTGVFYTVAMDLGWLPEGVGNSKKAVKDYFINSQQEARWTELQGLVYGKFIFLAKPYSHCLSVLQDLKSRNVQLYLISHKTKYPFIGEKTDLHLSAMNWLQKNGFIGTTQAPFLLEHVYFNEKKEDKINLIGELGCEVFLDDLPEILTHTRFPQRCAGILFSPELTDEQSDSVTSWSEFNERYA</sequence>
<dbReference type="Gene3D" id="3.40.50.1000">
    <property type="entry name" value="HAD superfamily/HAD-like"/>
    <property type="match status" value="1"/>
</dbReference>